<evidence type="ECO:0000313" key="6">
    <source>
        <dbReference type="EMBL" id="OIR21571.1"/>
    </source>
</evidence>
<evidence type="ECO:0000256" key="4">
    <source>
        <dbReference type="ARBA" id="ARBA00023136"/>
    </source>
</evidence>
<keyword evidence="4 5" id="KW-0472">Membrane</keyword>
<dbReference type="GO" id="GO:0005886">
    <property type="term" value="C:plasma membrane"/>
    <property type="evidence" value="ECO:0007669"/>
    <property type="project" value="UniProtKB-SubCell"/>
</dbReference>
<reference evidence="6 7" key="1">
    <citation type="submission" date="2016-08" db="EMBL/GenBank/DDBJ databases">
        <title>New Insights into Marine Group III Euryarchaeota, from dark to light.</title>
        <authorList>
            <person name="Haro-Moreno J.M."/>
            <person name="Rodriguez-Valera F."/>
            <person name="Lopez-Garcia P."/>
            <person name="Moreira D."/>
            <person name="Martin-Cuadrado A.B."/>
        </authorList>
    </citation>
    <scope>NUCLEOTIDE SEQUENCE [LARGE SCALE GENOMIC DNA]</scope>
    <source>
        <strain evidence="6">CG-Epi4</strain>
    </source>
</reference>
<dbReference type="Gene3D" id="1.10.357.140">
    <property type="entry name" value="UbiA prenyltransferase"/>
    <property type="match status" value="1"/>
</dbReference>
<dbReference type="AlphaFoldDB" id="A0A1J5TN46"/>
<gene>
    <name evidence="6" type="ORF">BEU01_02430</name>
</gene>
<proteinExistence type="predicted"/>
<feature type="transmembrane region" description="Helical" evidence="5">
    <location>
        <begin position="20"/>
        <end position="42"/>
    </location>
</feature>
<evidence type="ECO:0008006" key="8">
    <source>
        <dbReference type="Google" id="ProtNLM"/>
    </source>
</evidence>
<feature type="transmembrane region" description="Helical" evidence="5">
    <location>
        <begin position="180"/>
        <end position="201"/>
    </location>
</feature>
<dbReference type="InterPro" id="IPR044878">
    <property type="entry name" value="UbiA_sf"/>
</dbReference>
<organism evidence="6 7">
    <name type="scientific">Marine Group III euryarchaeote CG-Epi4</name>
    <dbReference type="NCBI Taxonomy" id="1888998"/>
    <lineage>
        <taxon>Archaea</taxon>
        <taxon>Methanobacteriati</taxon>
        <taxon>Thermoplasmatota</taxon>
        <taxon>Thermoplasmata</taxon>
        <taxon>Candidatus Thermoprofundales</taxon>
    </lineage>
</organism>
<feature type="transmembrane region" description="Helical" evidence="5">
    <location>
        <begin position="121"/>
        <end position="138"/>
    </location>
</feature>
<feature type="transmembrane region" description="Helical" evidence="5">
    <location>
        <begin position="282"/>
        <end position="302"/>
    </location>
</feature>
<protein>
    <recommendedName>
        <fullName evidence="8">Prenyltransferase</fullName>
    </recommendedName>
</protein>
<dbReference type="PANTHER" id="PTHR42723:SF1">
    <property type="entry name" value="CHLOROPHYLL SYNTHASE, CHLOROPLASTIC"/>
    <property type="match status" value="1"/>
</dbReference>
<sequence length="303" mass="35327">MTNLTFERLINNKIFTRLTWLRFIGFEFWMVGFTPFFIGYVISSRELYSFDLFYGFLIIALLTSSTFVLNHICDIDLDKKNPRKEFSLLVRGSIGLRTSWILFWILQVSCIVLSLKFNFEFVYCILGLTVISFVYNMEPFRFKSRPGLDLLSNGISLGFLIPLAAWSIEQPLVEFPRLFFLSTVCYLLALYSPTMAIDVEFDRSFGVETFATRFGAEFTMKLSWFFTICGVLLLLFSGYFEIFPWNYELFIWTGWLLILEIIVHYVYLPITSQPTYHTVAKGSIILATFEAVATLMFLIIFLK</sequence>
<feature type="transmembrane region" description="Helical" evidence="5">
    <location>
        <begin position="150"/>
        <end position="168"/>
    </location>
</feature>
<dbReference type="Pfam" id="PF01040">
    <property type="entry name" value="UbiA"/>
    <property type="match status" value="1"/>
</dbReference>
<keyword evidence="2 5" id="KW-0812">Transmembrane</keyword>
<dbReference type="PANTHER" id="PTHR42723">
    <property type="entry name" value="CHLOROPHYLL SYNTHASE"/>
    <property type="match status" value="1"/>
</dbReference>
<dbReference type="Gene3D" id="1.20.120.1780">
    <property type="entry name" value="UbiA prenyltransferase"/>
    <property type="match status" value="1"/>
</dbReference>
<dbReference type="EMBL" id="MIYX01000004">
    <property type="protein sequence ID" value="OIR21571.1"/>
    <property type="molecule type" value="Genomic_DNA"/>
</dbReference>
<evidence type="ECO:0000313" key="7">
    <source>
        <dbReference type="Proteomes" id="UP000183375"/>
    </source>
</evidence>
<dbReference type="InterPro" id="IPR050475">
    <property type="entry name" value="Prenyltransferase_related"/>
</dbReference>
<evidence type="ECO:0000256" key="2">
    <source>
        <dbReference type="ARBA" id="ARBA00022692"/>
    </source>
</evidence>
<feature type="transmembrane region" description="Helical" evidence="5">
    <location>
        <begin position="249"/>
        <end position="270"/>
    </location>
</feature>
<evidence type="ECO:0000256" key="3">
    <source>
        <dbReference type="ARBA" id="ARBA00022989"/>
    </source>
</evidence>
<dbReference type="InterPro" id="IPR000537">
    <property type="entry name" value="UbiA_prenyltransferase"/>
</dbReference>
<feature type="transmembrane region" description="Helical" evidence="5">
    <location>
        <begin position="94"/>
        <end position="115"/>
    </location>
</feature>
<feature type="transmembrane region" description="Helical" evidence="5">
    <location>
        <begin position="54"/>
        <end position="73"/>
    </location>
</feature>
<accession>A0A1J5TN46</accession>
<keyword evidence="3 5" id="KW-1133">Transmembrane helix</keyword>
<comment type="caution">
    <text evidence="6">The sequence shown here is derived from an EMBL/GenBank/DDBJ whole genome shotgun (WGS) entry which is preliminary data.</text>
</comment>
<evidence type="ECO:0000256" key="5">
    <source>
        <dbReference type="SAM" id="Phobius"/>
    </source>
</evidence>
<name>A0A1J5TN46_9ARCH</name>
<evidence type="ECO:0000256" key="1">
    <source>
        <dbReference type="ARBA" id="ARBA00004651"/>
    </source>
</evidence>
<dbReference type="Proteomes" id="UP000183375">
    <property type="component" value="Unassembled WGS sequence"/>
</dbReference>
<feature type="transmembrane region" description="Helical" evidence="5">
    <location>
        <begin position="222"/>
        <end position="243"/>
    </location>
</feature>
<dbReference type="GO" id="GO:0016765">
    <property type="term" value="F:transferase activity, transferring alkyl or aryl (other than methyl) groups"/>
    <property type="evidence" value="ECO:0007669"/>
    <property type="project" value="InterPro"/>
</dbReference>
<comment type="subcellular location">
    <subcellularLocation>
        <location evidence="1">Cell membrane</location>
        <topology evidence="1">Multi-pass membrane protein</topology>
    </subcellularLocation>
</comment>